<evidence type="ECO:0000256" key="3">
    <source>
        <dbReference type="ARBA" id="ARBA00022692"/>
    </source>
</evidence>
<name>A0A1H3NFG9_9ACTN</name>
<sequence>MTLSAVMVRSSAPLARRNPVAKLVAATVFAVGVLATLDPLTPALAIAAELVLLPLFGVRYGTVLRRGWPVLLSVFGVVLTTILFGANRDGSSVFALGPLDVTTGVLTVALGLALRLVALALPGIMVFSTTDPTDLADALVQNAKAPARFAIGTLAAFRLVPLLGQEWQALRMARRARGVDSGGNPVAAARLFASTVFALLVGAIRRGTRLATAMDARGFDSGTPRTHAREQHFTRADWLFLLGAALLTAAILTVSIATGTFRPVLG</sequence>
<evidence type="ECO:0000256" key="4">
    <source>
        <dbReference type="ARBA" id="ARBA00022989"/>
    </source>
</evidence>
<dbReference type="Pfam" id="PF02361">
    <property type="entry name" value="CbiQ"/>
    <property type="match status" value="1"/>
</dbReference>
<keyword evidence="3 6" id="KW-0812">Transmembrane</keyword>
<dbReference type="InterPro" id="IPR051611">
    <property type="entry name" value="ECF_transporter_component"/>
</dbReference>
<proteinExistence type="predicted"/>
<feature type="transmembrane region" description="Helical" evidence="6">
    <location>
        <begin position="106"/>
        <end position="128"/>
    </location>
</feature>
<comment type="subcellular location">
    <subcellularLocation>
        <location evidence="1">Membrane</location>
        <topology evidence="1">Multi-pass membrane protein</topology>
    </subcellularLocation>
</comment>
<dbReference type="CDD" id="cd16914">
    <property type="entry name" value="EcfT"/>
    <property type="match status" value="1"/>
</dbReference>
<evidence type="ECO:0000256" key="1">
    <source>
        <dbReference type="ARBA" id="ARBA00004141"/>
    </source>
</evidence>
<feature type="transmembrane region" description="Helical" evidence="6">
    <location>
        <begin position="43"/>
        <end position="61"/>
    </location>
</feature>
<feature type="transmembrane region" description="Helical" evidence="6">
    <location>
        <begin position="149"/>
        <end position="167"/>
    </location>
</feature>
<feature type="transmembrane region" description="Helical" evidence="6">
    <location>
        <begin position="68"/>
        <end position="86"/>
    </location>
</feature>
<evidence type="ECO:0000256" key="2">
    <source>
        <dbReference type="ARBA" id="ARBA00022475"/>
    </source>
</evidence>
<keyword evidence="4 6" id="KW-1133">Transmembrane helix</keyword>
<dbReference type="PANTHER" id="PTHR34857:SF2">
    <property type="entry name" value="SLL0384 PROTEIN"/>
    <property type="match status" value="1"/>
</dbReference>
<organism evidence="7 8">
    <name type="scientific">Asanoa ishikariensis</name>
    <dbReference type="NCBI Taxonomy" id="137265"/>
    <lineage>
        <taxon>Bacteria</taxon>
        <taxon>Bacillati</taxon>
        <taxon>Actinomycetota</taxon>
        <taxon>Actinomycetes</taxon>
        <taxon>Micromonosporales</taxon>
        <taxon>Micromonosporaceae</taxon>
        <taxon>Asanoa</taxon>
    </lineage>
</organism>
<dbReference type="PANTHER" id="PTHR34857">
    <property type="entry name" value="SLL0384 PROTEIN"/>
    <property type="match status" value="1"/>
</dbReference>
<feature type="transmembrane region" description="Helical" evidence="6">
    <location>
        <begin position="238"/>
        <end position="261"/>
    </location>
</feature>
<gene>
    <name evidence="7" type="ORF">SAMN05421684_2039</name>
</gene>
<dbReference type="Proteomes" id="UP000199632">
    <property type="component" value="Unassembled WGS sequence"/>
</dbReference>
<keyword evidence="5 6" id="KW-0472">Membrane</keyword>
<dbReference type="RefSeq" id="WP_090789548.1">
    <property type="nucleotide sequence ID" value="NZ_BOND01000027.1"/>
</dbReference>
<feature type="transmembrane region" description="Helical" evidence="6">
    <location>
        <begin position="187"/>
        <end position="204"/>
    </location>
</feature>
<evidence type="ECO:0000256" key="5">
    <source>
        <dbReference type="ARBA" id="ARBA00023136"/>
    </source>
</evidence>
<feature type="transmembrane region" description="Helical" evidence="6">
    <location>
        <begin position="20"/>
        <end position="37"/>
    </location>
</feature>
<dbReference type="OrthoDB" id="6400at2"/>
<dbReference type="GO" id="GO:0005886">
    <property type="term" value="C:plasma membrane"/>
    <property type="evidence" value="ECO:0007669"/>
    <property type="project" value="UniProtKB-ARBA"/>
</dbReference>
<keyword evidence="2" id="KW-1003">Cell membrane</keyword>
<dbReference type="EMBL" id="FNQB01000001">
    <property type="protein sequence ID" value="SDY87662.1"/>
    <property type="molecule type" value="Genomic_DNA"/>
</dbReference>
<dbReference type="STRING" id="137265.SAMN05421684_2039"/>
<dbReference type="AlphaFoldDB" id="A0A1H3NFG9"/>
<accession>A0A1H3NFG9</accession>
<protein>
    <submittedName>
        <fullName evidence="7">Energy-coupling factor transport system permease protein</fullName>
    </submittedName>
</protein>
<evidence type="ECO:0000256" key="6">
    <source>
        <dbReference type="SAM" id="Phobius"/>
    </source>
</evidence>
<dbReference type="InterPro" id="IPR003339">
    <property type="entry name" value="ABC/ECF_trnsptr_transmembrane"/>
</dbReference>
<evidence type="ECO:0000313" key="8">
    <source>
        <dbReference type="Proteomes" id="UP000199632"/>
    </source>
</evidence>
<reference evidence="8" key="1">
    <citation type="submission" date="2016-10" db="EMBL/GenBank/DDBJ databases">
        <authorList>
            <person name="Varghese N."/>
            <person name="Submissions S."/>
        </authorList>
    </citation>
    <scope>NUCLEOTIDE SEQUENCE [LARGE SCALE GENOMIC DNA]</scope>
    <source>
        <strain evidence="8">DSM 44718</strain>
    </source>
</reference>
<keyword evidence="8" id="KW-1185">Reference proteome</keyword>
<evidence type="ECO:0000313" key="7">
    <source>
        <dbReference type="EMBL" id="SDY87662.1"/>
    </source>
</evidence>